<dbReference type="PROSITE" id="PS00318">
    <property type="entry name" value="HMG_COA_REDUCTASE_2"/>
    <property type="match status" value="1"/>
</dbReference>
<dbReference type="Gene3D" id="3.90.770.10">
    <property type="entry name" value="3-hydroxy-3-methylglutaryl-coenzyme A Reductase, Chain A, domain 2"/>
    <property type="match status" value="1"/>
</dbReference>
<dbReference type="Pfam" id="PF00368">
    <property type="entry name" value="HMG-CoA_red"/>
    <property type="match status" value="1"/>
</dbReference>
<dbReference type="InterPro" id="IPR023074">
    <property type="entry name" value="HMG_CoA_Rdtase_cat_sf"/>
</dbReference>
<dbReference type="EC" id="1.1.1.34" evidence="2"/>
<dbReference type="PRINTS" id="PR00071">
    <property type="entry name" value="HMGCOARDTASE"/>
</dbReference>
<evidence type="ECO:0000256" key="2">
    <source>
        <dbReference type="ARBA" id="ARBA00012999"/>
    </source>
</evidence>
<dbReference type="GO" id="GO:0004420">
    <property type="term" value="F:hydroxymethylglutaryl-CoA reductase (NADPH) activity"/>
    <property type="evidence" value="ECO:0007669"/>
    <property type="project" value="UniProtKB-EC"/>
</dbReference>
<dbReference type="SUPFAM" id="SSF55035">
    <property type="entry name" value="NAD-binding domain of HMG-CoA reductase"/>
    <property type="match status" value="1"/>
</dbReference>
<evidence type="ECO:0000256" key="1">
    <source>
        <dbReference type="ARBA" id="ARBA00007661"/>
    </source>
</evidence>
<dbReference type="Gene3D" id="3.30.70.420">
    <property type="entry name" value="Hydroxymethylglutaryl-CoA reductase, class I/II, NAD/NADP-binding domain"/>
    <property type="match status" value="1"/>
</dbReference>
<dbReference type="Proteomes" id="UP000758155">
    <property type="component" value="Unassembled WGS sequence"/>
</dbReference>
<comment type="similarity">
    <text evidence="1">Belongs to the HMG-CoA reductase family.</text>
</comment>
<dbReference type="InterPro" id="IPR004554">
    <property type="entry name" value="HMG_CoA_Rdtase_eu_arc"/>
</dbReference>
<dbReference type="InterPro" id="IPR002202">
    <property type="entry name" value="HMG_CoA_Rdtase"/>
</dbReference>
<evidence type="ECO:0000313" key="6">
    <source>
        <dbReference type="Proteomes" id="UP000758155"/>
    </source>
</evidence>
<dbReference type="GO" id="GO:0015936">
    <property type="term" value="P:coenzyme A metabolic process"/>
    <property type="evidence" value="ECO:0007669"/>
    <property type="project" value="InterPro"/>
</dbReference>
<sequence>MAPQDHRSPLISALATTSETYSAAEKQTPPRVLIENHAGFVRVPIGLAGPLRVGASGSPEDEYYAPLATVEPTLVASCSRGCKAFTESNGLRFKVLGEGMARAPVFSFYNTDDALAFVKLIPAFQDQMRRDAESTSRFARLQALKPHIIGTQVHLIFNYITGEAAGQNMVTIATQAACDLFLASSAAEKLRIRDFAIEGDMASDKKASWRNAASARGVQVIAWGELTNDVCERVLKCTTERLHRVLMTMTQAQTRNGGFGCTVNAANVMAAMFIACGQDAASVAESSWMHLTPEYDAHSKDLKLSLFCPGLPVGTVGGGTMYPSQKASLELLKCRGAGSKRKLAGLVACFCLALDISTAAAIASGDFTHAHRKLARDKDDKSKL</sequence>
<protein>
    <recommendedName>
        <fullName evidence="2">hydroxymethylglutaryl-CoA reductase (NADPH)</fullName>
        <ecNumber evidence="2">1.1.1.34</ecNumber>
    </recommendedName>
</protein>
<dbReference type="PROSITE" id="PS50065">
    <property type="entry name" value="HMG_COA_REDUCTASE_4"/>
    <property type="match status" value="1"/>
</dbReference>
<dbReference type="GO" id="GO:0008299">
    <property type="term" value="P:isoprenoid biosynthetic process"/>
    <property type="evidence" value="ECO:0007669"/>
    <property type="project" value="InterPro"/>
</dbReference>
<evidence type="ECO:0000256" key="4">
    <source>
        <dbReference type="ARBA" id="ARBA00023002"/>
    </source>
</evidence>
<organism evidence="5 6">
    <name type="scientific">Didymella heteroderae</name>
    <dbReference type="NCBI Taxonomy" id="1769908"/>
    <lineage>
        <taxon>Eukaryota</taxon>
        <taxon>Fungi</taxon>
        <taxon>Dikarya</taxon>
        <taxon>Ascomycota</taxon>
        <taxon>Pezizomycotina</taxon>
        <taxon>Dothideomycetes</taxon>
        <taxon>Pleosporomycetidae</taxon>
        <taxon>Pleosporales</taxon>
        <taxon>Pleosporineae</taxon>
        <taxon>Didymellaceae</taxon>
        <taxon>Didymella</taxon>
    </lineage>
</organism>
<dbReference type="SUPFAM" id="SSF56542">
    <property type="entry name" value="Substrate-binding domain of HMG-CoA reductase"/>
    <property type="match status" value="1"/>
</dbReference>
<evidence type="ECO:0000313" key="5">
    <source>
        <dbReference type="EMBL" id="KAF3030326.1"/>
    </source>
</evidence>
<keyword evidence="3" id="KW-0521">NADP</keyword>
<dbReference type="OrthoDB" id="310654at2759"/>
<comment type="caution">
    <text evidence="5">The sequence shown here is derived from an EMBL/GenBank/DDBJ whole genome shotgun (WGS) entry which is preliminary data.</text>
</comment>
<dbReference type="InterPro" id="IPR009029">
    <property type="entry name" value="HMG_CoA_Rdtase_sub-bd_dom_sf"/>
</dbReference>
<dbReference type="CDD" id="cd00643">
    <property type="entry name" value="HMG-CoA_reductase_classI"/>
    <property type="match status" value="1"/>
</dbReference>
<keyword evidence="6" id="KW-1185">Reference proteome</keyword>
<dbReference type="InterPro" id="IPR009023">
    <property type="entry name" value="HMG_CoA_Rdtase_NAD(P)-bd_sf"/>
</dbReference>
<dbReference type="InterPro" id="IPR023076">
    <property type="entry name" value="HMG_CoA_Rdtase_CS"/>
</dbReference>
<dbReference type="PANTHER" id="PTHR10572:SF24">
    <property type="entry name" value="3-HYDROXY-3-METHYLGLUTARYL-COENZYME A REDUCTASE"/>
    <property type="match status" value="1"/>
</dbReference>
<dbReference type="EMBL" id="SWKV01000215">
    <property type="protein sequence ID" value="KAF3030326.1"/>
    <property type="molecule type" value="Genomic_DNA"/>
</dbReference>
<dbReference type="AlphaFoldDB" id="A0A9P4WFR1"/>
<proteinExistence type="inferred from homology"/>
<gene>
    <name evidence="5" type="ORF">E8E12_000193</name>
</gene>
<accession>A0A9P4WFR1</accession>
<evidence type="ECO:0000256" key="3">
    <source>
        <dbReference type="ARBA" id="ARBA00022857"/>
    </source>
</evidence>
<reference evidence="5" key="1">
    <citation type="submission" date="2019-04" db="EMBL/GenBank/DDBJ databases">
        <title>Sequencing of skin fungus with MAO and IRED activity.</title>
        <authorList>
            <person name="Marsaioli A.J."/>
            <person name="Bonatto J.M.C."/>
            <person name="Reis Junior O."/>
        </authorList>
    </citation>
    <scope>NUCLEOTIDE SEQUENCE</scope>
    <source>
        <strain evidence="5">28M1</strain>
    </source>
</reference>
<name>A0A9P4WFR1_9PLEO</name>
<keyword evidence="4" id="KW-0560">Oxidoreductase</keyword>
<dbReference type="PANTHER" id="PTHR10572">
    <property type="entry name" value="3-HYDROXY-3-METHYLGLUTARYL-COENZYME A REDUCTASE"/>
    <property type="match status" value="1"/>
</dbReference>